<dbReference type="AlphaFoldDB" id="A0A6I7HV47"/>
<feature type="transmembrane region" description="Helical" evidence="7">
    <location>
        <begin position="250"/>
        <end position="267"/>
    </location>
</feature>
<dbReference type="PANTHER" id="PTHR42920">
    <property type="entry name" value="OS03G0707200 PROTEIN-RELATED"/>
    <property type="match status" value="1"/>
</dbReference>
<feature type="region of interest" description="Disordered" evidence="6">
    <location>
        <begin position="308"/>
        <end position="332"/>
    </location>
</feature>
<keyword evidence="4 7" id="KW-1133">Transmembrane helix</keyword>
<dbReference type="RefSeq" id="WP_114361720.1">
    <property type="nucleotide sequence ID" value="NZ_QPIX01000001.1"/>
</dbReference>
<dbReference type="Proteomes" id="UP000252582">
    <property type="component" value="Unassembled WGS sequence"/>
</dbReference>
<dbReference type="InterPro" id="IPR037185">
    <property type="entry name" value="EmrE-like"/>
</dbReference>
<dbReference type="GO" id="GO:0005886">
    <property type="term" value="C:plasma membrane"/>
    <property type="evidence" value="ECO:0007669"/>
    <property type="project" value="UniProtKB-SubCell"/>
</dbReference>
<proteinExistence type="predicted"/>
<reference evidence="9 10" key="1">
    <citation type="submission" date="2018-07" db="EMBL/GenBank/DDBJ databases">
        <title>Genomic Encyclopedia of Type Strains, Phase IV (KMG-IV): sequencing the most valuable type-strain genomes for metagenomic binning, comparative biology and taxonomic classification.</title>
        <authorList>
            <person name="Goeker M."/>
        </authorList>
    </citation>
    <scope>NUCLEOTIDE SEQUENCE [LARGE SCALE GENOMIC DNA]</scope>
    <source>
        <strain evidence="9 10">DSM 25528</strain>
    </source>
</reference>
<feature type="transmembrane region" description="Helical" evidence="7">
    <location>
        <begin position="273"/>
        <end position="290"/>
    </location>
</feature>
<dbReference type="SUPFAM" id="SSF103481">
    <property type="entry name" value="Multidrug resistance efflux transporter EmrE"/>
    <property type="match status" value="2"/>
</dbReference>
<keyword evidence="3 7" id="KW-0812">Transmembrane</keyword>
<dbReference type="EMBL" id="QPIX01000001">
    <property type="protein sequence ID" value="RCW28685.1"/>
    <property type="molecule type" value="Genomic_DNA"/>
</dbReference>
<evidence type="ECO:0000256" key="5">
    <source>
        <dbReference type="ARBA" id="ARBA00023136"/>
    </source>
</evidence>
<feature type="transmembrane region" description="Helical" evidence="7">
    <location>
        <begin position="79"/>
        <end position="99"/>
    </location>
</feature>
<evidence type="ECO:0000256" key="2">
    <source>
        <dbReference type="ARBA" id="ARBA00022475"/>
    </source>
</evidence>
<feature type="domain" description="EamA" evidence="8">
    <location>
        <begin position="10"/>
        <end position="149"/>
    </location>
</feature>
<organism evidence="9 10">
    <name type="scientific">Ciceribacter lividus</name>
    <dbReference type="NCBI Taxonomy" id="1197950"/>
    <lineage>
        <taxon>Bacteria</taxon>
        <taxon>Pseudomonadati</taxon>
        <taxon>Pseudomonadota</taxon>
        <taxon>Alphaproteobacteria</taxon>
        <taxon>Hyphomicrobiales</taxon>
        <taxon>Rhizobiaceae</taxon>
        <taxon>Ciceribacter</taxon>
    </lineage>
</organism>
<feature type="compositionally biased region" description="Basic and acidic residues" evidence="6">
    <location>
        <begin position="308"/>
        <end position="322"/>
    </location>
</feature>
<evidence type="ECO:0000256" key="4">
    <source>
        <dbReference type="ARBA" id="ARBA00022989"/>
    </source>
</evidence>
<gene>
    <name evidence="9" type="ORF">DFR48_101703</name>
</gene>
<feature type="transmembrane region" description="Helical" evidence="7">
    <location>
        <begin position="133"/>
        <end position="150"/>
    </location>
</feature>
<evidence type="ECO:0000256" key="3">
    <source>
        <dbReference type="ARBA" id="ARBA00022692"/>
    </source>
</evidence>
<sequence>MSVDRTHQFPGIPLALGSALLFGASPPLSKLLMDSIDPWLLAGILYLGAGVGLVLVHLGRRWIGLEGVEAPLRISDLPWLLAVVVFGGLLGPLLLMFGLSMTTAASGSLLLNLEGLATMAIAWIVFRENVDRRLLLGAIAILAGAALLSWNGQGIALDNGSLLVALACLAWGIDNNLTRKLSSTDPVQIAMIKGLAAGATNLILALGLGTPVPSPAAIGAGAILGFLSVGVSLVLFMLALRHLGTARTGAYFSLAPFIGAMLSIILLREPLTLQIAFASLLMGAGLWLHLTERHEHLHVHEAFEHEHAHVHDVHHQHDHDSPATEPHSHRHRHELLTHKHPHYPDLHHRHTHD</sequence>
<dbReference type="Pfam" id="PF00892">
    <property type="entry name" value="EamA"/>
    <property type="match status" value="2"/>
</dbReference>
<feature type="transmembrane region" description="Helical" evidence="7">
    <location>
        <begin position="218"/>
        <end position="238"/>
    </location>
</feature>
<protein>
    <submittedName>
        <fullName evidence="9">Drug/metabolite transporter (DMT)-like permease</fullName>
    </submittedName>
</protein>
<dbReference type="PANTHER" id="PTHR42920:SF11">
    <property type="entry name" value="INNER MEMBRANE PROTEIN YTFF"/>
    <property type="match status" value="1"/>
</dbReference>
<feature type="transmembrane region" description="Helical" evidence="7">
    <location>
        <begin position="105"/>
        <end position="126"/>
    </location>
</feature>
<evidence type="ECO:0000256" key="6">
    <source>
        <dbReference type="SAM" id="MobiDB-lite"/>
    </source>
</evidence>
<feature type="transmembrane region" description="Helical" evidence="7">
    <location>
        <begin position="12"/>
        <end position="33"/>
    </location>
</feature>
<accession>A0A6I7HV47</accession>
<dbReference type="InterPro" id="IPR051258">
    <property type="entry name" value="Diverse_Substrate_Transporter"/>
</dbReference>
<keyword evidence="10" id="KW-1185">Reference proteome</keyword>
<evidence type="ECO:0000313" key="10">
    <source>
        <dbReference type="Proteomes" id="UP000252582"/>
    </source>
</evidence>
<feature type="domain" description="EamA" evidence="8">
    <location>
        <begin position="160"/>
        <end position="288"/>
    </location>
</feature>
<keyword evidence="5 7" id="KW-0472">Membrane</keyword>
<comment type="subcellular location">
    <subcellularLocation>
        <location evidence="1">Cell membrane</location>
        <topology evidence="1">Multi-pass membrane protein</topology>
    </subcellularLocation>
</comment>
<evidence type="ECO:0000313" key="9">
    <source>
        <dbReference type="EMBL" id="RCW28685.1"/>
    </source>
</evidence>
<keyword evidence="2" id="KW-1003">Cell membrane</keyword>
<name>A0A6I7HV47_9HYPH</name>
<feature type="transmembrane region" description="Helical" evidence="7">
    <location>
        <begin position="156"/>
        <end position="173"/>
    </location>
</feature>
<feature type="transmembrane region" description="Helical" evidence="7">
    <location>
        <begin position="194"/>
        <end position="212"/>
    </location>
</feature>
<feature type="transmembrane region" description="Helical" evidence="7">
    <location>
        <begin position="39"/>
        <end position="58"/>
    </location>
</feature>
<evidence type="ECO:0000256" key="7">
    <source>
        <dbReference type="SAM" id="Phobius"/>
    </source>
</evidence>
<evidence type="ECO:0000259" key="8">
    <source>
        <dbReference type="Pfam" id="PF00892"/>
    </source>
</evidence>
<dbReference type="InterPro" id="IPR000620">
    <property type="entry name" value="EamA_dom"/>
</dbReference>
<comment type="caution">
    <text evidence="9">The sequence shown here is derived from an EMBL/GenBank/DDBJ whole genome shotgun (WGS) entry which is preliminary data.</text>
</comment>
<evidence type="ECO:0000256" key="1">
    <source>
        <dbReference type="ARBA" id="ARBA00004651"/>
    </source>
</evidence>